<feature type="compositionally biased region" description="Polar residues" evidence="1">
    <location>
        <begin position="414"/>
        <end position="423"/>
    </location>
</feature>
<organism evidence="2 3">
    <name type="scientific">Fasciola gigantica</name>
    <name type="common">Giant liver fluke</name>
    <dbReference type="NCBI Taxonomy" id="46835"/>
    <lineage>
        <taxon>Eukaryota</taxon>
        <taxon>Metazoa</taxon>
        <taxon>Spiralia</taxon>
        <taxon>Lophotrochozoa</taxon>
        <taxon>Platyhelminthes</taxon>
        <taxon>Trematoda</taxon>
        <taxon>Digenea</taxon>
        <taxon>Plagiorchiida</taxon>
        <taxon>Echinostomata</taxon>
        <taxon>Echinostomatoidea</taxon>
        <taxon>Fasciolidae</taxon>
        <taxon>Fasciola</taxon>
    </lineage>
</organism>
<feature type="region of interest" description="Disordered" evidence="1">
    <location>
        <begin position="410"/>
        <end position="445"/>
    </location>
</feature>
<keyword evidence="3" id="KW-1185">Reference proteome</keyword>
<dbReference type="InterPro" id="IPR039725">
    <property type="entry name" value="CC2D1A/B"/>
</dbReference>
<feature type="compositionally biased region" description="Acidic residues" evidence="1">
    <location>
        <begin position="424"/>
        <end position="438"/>
    </location>
</feature>
<feature type="region of interest" description="Disordered" evidence="1">
    <location>
        <begin position="55"/>
        <end position="74"/>
    </location>
</feature>
<evidence type="ECO:0000256" key="1">
    <source>
        <dbReference type="SAM" id="MobiDB-lite"/>
    </source>
</evidence>
<comment type="caution">
    <text evidence="2">The sequence shown here is derived from an EMBL/GenBank/DDBJ whole genome shotgun (WGS) entry which is preliminary data.</text>
</comment>
<dbReference type="EMBL" id="SUNJ01001222">
    <property type="protein sequence ID" value="TPP66972.1"/>
    <property type="molecule type" value="Genomic_DNA"/>
</dbReference>
<sequence length="653" mass="74328">MSQVEGNWSQWKPRTELSRKYSTLSGPVVDLQYHPIQPEERFRTVEPNSFQIVSPKRDTESTNRLSPVRHSSRHLSLTRLPQIQHHQKAATLDNSKLSRQKSLSLGHDAFSKVMLVSKDDDTHNPVWSKLAQNTSILTGIPCALPSEFLKEVNRAGGRDQGPVLLRTLENQKREASKLAEDHRHLKSTEWAKELSKLADRAAYSIALFNRRQRYRKPIPYRFEWVSLPHANINTSVPPDILDVSLIRGSKYNIPVDAPGTLTTSVQLDLFHPVRKKMQRIRSDWVKNEGELVYYVSDMRFHINNQDESYTQFLRTRNQLQATVLYNRGIVKRPGVVGFASFSIGDLLNKATVNLAGNLIGENGLVNGYLELQLRQHESVNGQILDIVQKPWLFLAVPEIPYFESKSLSDKKQGNKISSHNLTDTDTDGMDVLGDESSEDDRNVRPLSPSAVIDALEAKLSPWKGQTTRLAKIRGNMDKLHQKWDRLPDSGKMKTYHANLARLLKQFQLRQDEAQKHTDAKSVRYYTRLVKLILNELDRYWSYGEPLEEKKNGYVGGSAKSEFGMVHSISNGNSRHFNDLEVNFSNQERPVSVKSCETPVHKSATLPFDDRLKPAINGKERVISISVQPGAHTGTTTRRRYLTKSGKEELIIYA</sequence>
<name>A0A504YYM6_FASGI</name>
<proteinExistence type="predicted"/>
<accession>A0A504YYM6</accession>
<dbReference type="Proteomes" id="UP000316759">
    <property type="component" value="Unassembled WGS sequence"/>
</dbReference>
<dbReference type="PANTHER" id="PTHR13076">
    <property type="entry name" value="COILED-COIL AND C2 DOMAIN-CONTAINING PROTEIN 1-LIKE"/>
    <property type="match status" value="1"/>
</dbReference>
<dbReference type="AlphaFoldDB" id="A0A504YYM6"/>
<gene>
    <name evidence="2" type="ORF">FGIG_00096</name>
</gene>
<dbReference type="OrthoDB" id="6276395at2759"/>
<reference evidence="2 3" key="1">
    <citation type="submission" date="2019-04" db="EMBL/GenBank/DDBJ databases">
        <title>Annotation for the trematode Fasciola gigantica.</title>
        <authorList>
            <person name="Choi Y.-J."/>
        </authorList>
    </citation>
    <scope>NUCLEOTIDE SEQUENCE [LARGE SCALE GENOMIC DNA]</scope>
    <source>
        <strain evidence="2">Uganda_cow_1</strain>
    </source>
</reference>
<dbReference type="GO" id="GO:0001227">
    <property type="term" value="F:DNA-binding transcription repressor activity, RNA polymerase II-specific"/>
    <property type="evidence" value="ECO:0007669"/>
    <property type="project" value="InterPro"/>
</dbReference>
<evidence type="ECO:0000313" key="2">
    <source>
        <dbReference type="EMBL" id="TPP66972.1"/>
    </source>
</evidence>
<dbReference type="PANTHER" id="PTHR13076:SF9">
    <property type="entry name" value="COILED-COIL AND C2 DOMAIN-CONTAINING PROTEIN 1-LIKE"/>
    <property type="match status" value="1"/>
</dbReference>
<protein>
    <submittedName>
        <fullName evidence="2">Uncharacterized protein</fullName>
    </submittedName>
</protein>
<evidence type="ECO:0000313" key="3">
    <source>
        <dbReference type="Proteomes" id="UP000316759"/>
    </source>
</evidence>